<dbReference type="InterPro" id="IPR008258">
    <property type="entry name" value="Transglycosylase_SLT_dom_1"/>
</dbReference>
<dbReference type="HAMAP" id="MF_02016">
    <property type="entry name" value="MltF"/>
    <property type="match status" value="1"/>
</dbReference>
<evidence type="ECO:0000256" key="4">
    <source>
        <dbReference type="ARBA" id="ARBA00023136"/>
    </source>
</evidence>
<comment type="caution">
    <text evidence="11">The sequence shown here is derived from an EMBL/GenBank/DDBJ whole genome shotgun (WGS) entry which is preliminary data.</text>
</comment>
<evidence type="ECO:0000256" key="8">
    <source>
        <dbReference type="HAMAP-Rule" id="MF_02016"/>
    </source>
</evidence>
<evidence type="ECO:0000256" key="7">
    <source>
        <dbReference type="ARBA" id="ARBA00023316"/>
    </source>
</evidence>
<dbReference type="SMART" id="SM00062">
    <property type="entry name" value="PBPb"/>
    <property type="match status" value="1"/>
</dbReference>
<keyword evidence="5 8" id="KW-0998">Cell outer membrane</keyword>
<dbReference type="AlphaFoldDB" id="A0A520MP87"/>
<feature type="region of interest" description="Disordered" evidence="9">
    <location>
        <begin position="463"/>
        <end position="483"/>
    </location>
</feature>
<evidence type="ECO:0000259" key="10">
    <source>
        <dbReference type="SMART" id="SM00062"/>
    </source>
</evidence>
<dbReference type="Pfam" id="PF00497">
    <property type="entry name" value="SBP_bac_3"/>
    <property type="match status" value="1"/>
</dbReference>
<comment type="caution">
    <text evidence="8">Lacks conserved residue(s) required for the propagation of feature annotation.</text>
</comment>
<keyword evidence="3 8" id="KW-0732">Signal</keyword>
<evidence type="ECO:0000256" key="2">
    <source>
        <dbReference type="ARBA" id="ARBA00010333"/>
    </source>
</evidence>
<dbReference type="EMBL" id="SHBP01000001">
    <property type="protein sequence ID" value="RZO23026.1"/>
    <property type="molecule type" value="Genomic_DNA"/>
</dbReference>
<feature type="region of interest" description="LT domain" evidence="8">
    <location>
        <begin position="269"/>
        <end position="483"/>
    </location>
</feature>
<dbReference type="PROSITE" id="PS00922">
    <property type="entry name" value="TRANSGLYCOSYLASE"/>
    <property type="match status" value="1"/>
</dbReference>
<comment type="function">
    <text evidence="8">Murein-degrading enzyme that degrades murein glycan strands and insoluble, high-molecular weight murein sacculi, with the concomitant formation of a 1,6-anhydromuramoyl product. Lytic transglycosylases (LTs) play an integral role in the metabolism of the peptidoglycan (PG) sacculus. Their lytic action creates space within the PG sacculus to allow for its expansion as well as for the insertion of various structures such as secretion systems and flagella.</text>
</comment>
<dbReference type="InterPro" id="IPR000189">
    <property type="entry name" value="Transglyc_AS"/>
</dbReference>
<dbReference type="InterPro" id="IPR001638">
    <property type="entry name" value="Solute-binding_3/MltF_N"/>
</dbReference>
<accession>A0A520MP87</accession>
<feature type="compositionally biased region" description="Basic and acidic residues" evidence="9">
    <location>
        <begin position="465"/>
        <end position="475"/>
    </location>
</feature>
<dbReference type="NCBIfam" id="NF008112">
    <property type="entry name" value="PRK10859.1"/>
    <property type="match status" value="1"/>
</dbReference>
<dbReference type="InterPro" id="IPR023346">
    <property type="entry name" value="Lysozyme-like_dom_sf"/>
</dbReference>
<dbReference type="EC" id="4.2.2.n1" evidence="8"/>
<dbReference type="GO" id="GO:0009253">
    <property type="term" value="P:peptidoglycan catabolic process"/>
    <property type="evidence" value="ECO:0007669"/>
    <property type="project" value="TreeGrafter"/>
</dbReference>
<comment type="similarity">
    <text evidence="8">In the N-terminal section; belongs to the bacterial solute-binding protein 3 family.</text>
</comment>
<organism evidence="11 12">
    <name type="scientific">SAR92 clade bacterium</name>
    <dbReference type="NCBI Taxonomy" id="2315479"/>
    <lineage>
        <taxon>Bacteria</taxon>
        <taxon>Pseudomonadati</taxon>
        <taxon>Pseudomonadota</taxon>
        <taxon>Gammaproteobacteria</taxon>
        <taxon>Cellvibrionales</taxon>
        <taxon>Porticoccaceae</taxon>
        <taxon>SAR92 clade</taxon>
    </lineage>
</organism>
<evidence type="ECO:0000313" key="11">
    <source>
        <dbReference type="EMBL" id="RZO23026.1"/>
    </source>
</evidence>
<dbReference type="CDD" id="cd13403">
    <property type="entry name" value="MLTF-like"/>
    <property type="match status" value="1"/>
</dbReference>
<evidence type="ECO:0000256" key="3">
    <source>
        <dbReference type="ARBA" id="ARBA00022729"/>
    </source>
</evidence>
<dbReference type="GO" id="GO:0016998">
    <property type="term" value="P:cell wall macromolecule catabolic process"/>
    <property type="evidence" value="ECO:0007669"/>
    <property type="project" value="UniProtKB-UniRule"/>
</dbReference>
<sequence>MRQLSKRVRRIRNRTILFFLATALIFYLSSSRQMSDLERVKSKGSLVMLTIPGPTTYFEDGRGKNGFDYIVAKAFADSLQVELVVQVKPSLKGLLLAIGGPQGDFAAANLVKTKLRSESLVFSSSYLDVTQQLIYRRGSAKPRTLEELDGDLLVITSSSHSERLKYHKENIPSLMWREQEDLEMNDLMRMVDSGGVDYAVVDSIAYLVNRHIYPRAGLAFNISESEPVSWAFAAHSDGTLMAAANQFLGDYISSGQMVALKTQLLSQSDNFSVADSSRLGKLVELRLPTYEALFRQAAKKHSLDWELVAAIAYQESHWNPRAKSPTGVRGLMMLTLDTAREMKISNRLDPDQSIQGGTAYLVKLKRKLPTRITEPDRTLLALAAYNVGFGHLEDARILTQRSGRNPDKWEDVREHLPLLSKKEYYSKLKHGYARGAEPVLYVDNIQYYQHYLRLHSLSKQNLPLKKPESDTKTDWEQTQLPSI</sequence>
<dbReference type="GO" id="GO:0071555">
    <property type="term" value="P:cell wall organization"/>
    <property type="evidence" value="ECO:0007669"/>
    <property type="project" value="UniProtKB-KW"/>
</dbReference>
<dbReference type="Gene3D" id="3.40.190.10">
    <property type="entry name" value="Periplasmic binding protein-like II"/>
    <property type="match status" value="2"/>
</dbReference>
<dbReference type="InterPro" id="IPR023703">
    <property type="entry name" value="MltF"/>
</dbReference>
<comment type="subcellular location">
    <subcellularLocation>
        <location evidence="8">Cell outer membrane</location>
        <topology evidence="8">Peripheral membrane protein</topology>
    </subcellularLocation>
    <text evidence="8">Attached to the inner leaflet of the outer membrane.</text>
</comment>
<proteinExistence type="inferred from homology"/>
<comment type="similarity">
    <text evidence="2">Belongs to the bacterial solute-binding protein 3 family.</text>
</comment>
<dbReference type="GO" id="GO:0008933">
    <property type="term" value="F:peptidoglycan lytic transglycosylase activity"/>
    <property type="evidence" value="ECO:0007669"/>
    <property type="project" value="UniProtKB-UniRule"/>
</dbReference>
<keyword evidence="6 8" id="KW-0456">Lyase</keyword>
<dbReference type="CDD" id="cd01009">
    <property type="entry name" value="PBP2_YfhD_N"/>
    <property type="match status" value="1"/>
</dbReference>
<dbReference type="PANTHER" id="PTHR35936:SF32">
    <property type="entry name" value="MEMBRANE-BOUND LYTIC MUREIN TRANSGLYCOSYLASE F"/>
    <property type="match status" value="1"/>
</dbReference>
<comment type="similarity">
    <text evidence="8">In the C-terminal section; belongs to the transglycosylase Slt family.</text>
</comment>
<keyword evidence="7 8" id="KW-0961">Cell wall biogenesis/degradation</keyword>
<dbReference type="Pfam" id="PF01464">
    <property type="entry name" value="SLT"/>
    <property type="match status" value="1"/>
</dbReference>
<dbReference type="PANTHER" id="PTHR35936">
    <property type="entry name" value="MEMBRANE-BOUND LYTIC MUREIN TRANSGLYCOSYLASE F"/>
    <property type="match status" value="1"/>
</dbReference>
<keyword evidence="4 8" id="KW-0472">Membrane</keyword>
<comment type="catalytic activity">
    <reaction evidence="8">
        <text>Exolytic cleavage of the (1-&gt;4)-beta-glycosidic linkage between N-acetylmuramic acid (MurNAc) and N-acetylglucosamine (GlcNAc) residues in peptidoglycan, from either the reducing or the non-reducing ends of the peptidoglycan chains, with concomitant formation of a 1,6-anhydrobond in the MurNAc residue.</text>
        <dbReference type="EC" id="4.2.2.n1"/>
    </reaction>
</comment>
<dbReference type="GO" id="GO:0009279">
    <property type="term" value="C:cell outer membrane"/>
    <property type="evidence" value="ECO:0007669"/>
    <property type="project" value="UniProtKB-SubCell"/>
</dbReference>
<evidence type="ECO:0000256" key="6">
    <source>
        <dbReference type="ARBA" id="ARBA00023239"/>
    </source>
</evidence>
<comment type="domain">
    <text evidence="8">The N-terminal domain does not have lytic activity and probably modulates enzymatic activity. The C-terminal domain is the catalytic active domain.</text>
</comment>
<protein>
    <recommendedName>
        <fullName evidence="8">Membrane-bound lytic murein transglycosylase F</fullName>
        <ecNumber evidence="8">4.2.2.n1</ecNumber>
    </recommendedName>
    <alternativeName>
        <fullName evidence="8">Murein lyase F</fullName>
    </alternativeName>
</protein>
<dbReference type="Gene3D" id="1.10.530.10">
    <property type="match status" value="1"/>
</dbReference>
<comment type="similarity">
    <text evidence="1">Belongs to the transglycosylase Slt family.</text>
</comment>
<dbReference type="SUPFAM" id="SSF53850">
    <property type="entry name" value="Periplasmic binding protein-like II"/>
    <property type="match status" value="1"/>
</dbReference>
<reference evidence="11 12" key="1">
    <citation type="submission" date="2019-02" db="EMBL/GenBank/DDBJ databases">
        <title>Prokaryotic population dynamics and viral predation in marine succession experiment using metagenomics: the confinement effect.</title>
        <authorList>
            <person name="Haro-Moreno J.M."/>
            <person name="Rodriguez-Valera F."/>
            <person name="Lopez-Perez M."/>
        </authorList>
    </citation>
    <scope>NUCLEOTIDE SEQUENCE [LARGE SCALE GENOMIC DNA]</scope>
    <source>
        <strain evidence="11">MED-G170</strain>
    </source>
</reference>
<evidence type="ECO:0000256" key="9">
    <source>
        <dbReference type="SAM" id="MobiDB-lite"/>
    </source>
</evidence>
<feature type="domain" description="Solute-binding protein family 3/N-terminal" evidence="10">
    <location>
        <begin position="45"/>
        <end position="268"/>
    </location>
</feature>
<feature type="active site" evidence="8">
    <location>
        <position position="315"/>
    </location>
</feature>
<dbReference type="Proteomes" id="UP000315889">
    <property type="component" value="Unassembled WGS sequence"/>
</dbReference>
<dbReference type="SUPFAM" id="SSF53955">
    <property type="entry name" value="Lysozyme-like"/>
    <property type="match status" value="1"/>
</dbReference>
<evidence type="ECO:0000256" key="5">
    <source>
        <dbReference type="ARBA" id="ARBA00023237"/>
    </source>
</evidence>
<evidence type="ECO:0000256" key="1">
    <source>
        <dbReference type="ARBA" id="ARBA00007734"/>
    </source>
</evidence>
<evidence type="ECO:0000313" key="12">
    <source>
        <dbReference type="Proteomes" id="UP000315889"/>
    </source>
</evidence>
<name>A0A520MP87_9GAMM</name>
<gene>
    <name evidence="8 11" type="primary">mltF</name>
    <name evidence="11" type="ORF">EVB03_01305</name>
</gene>